<evidence type="ECO:0000313" key="1">
    <source>
        <dbReference type="EMBL" id="KAG2375400.1"/>
    </source>
</evidence>
<dbReference type="Proteomes" id="UP000816034">
    <property type="component" value="Unassembled WGS sequence"/>
</dbReference>
<protein>
    <submittedName>
        <fullName evidence="1">Uncharacterized protein</fullName>
    </submittedName>
</protein>
<organism evidence="1 2">
    <name type="scientific">Naegleria lovaniensis</name>
    <name type="common">Amoeba</name>
    <dbReference type="NCBI Taxonomy" id="51637"/>
    <lineage>
        <taxon>Eukaryota</taxon>
        <taxon>Discoba</taxon>
        <taxon>Heterolobosea</taxon>
        <taxon>Tetramitia</taxon>
        <taxon>Eutetramitia</taxon>
        <taxon>Vahlkampfiidae</taxon>
        <taxon>Naegleria</taxon>
    </lineage>
</organism>
<accession>A0AA88GH64</accession>
<proteinExistence type="predicted"/>
<reference evidence="1 2" key="1">
    <citation type="journal article" date="2018" name="BMC Genomics">
        <title>The genome of Naegleria lovaniensis, the basis for a comparative approach to unravel pathogenicity factors of the human pathogenic amoeba N. fowleri.</title>
        <authorList>
            <person name="Liechti N."/>
            <person name="Schurch N."/>
            <person name="Bruggmann R."/>
            <person name="Wittwer M."/>
        </authorList>
    </citation>
    <scope>NUCLEOTIDE SEQUENCE [LARGE SCALE GENOMIC DNA]</scope>
    <source>
        <strain evidence="1 2">ATCC 30569</strain>
    </source>
</reference>
<sequence length="211" mass="23664">MTVRRYPPSPEQGGSVLMCTCIEANLFAEPTTSNTYTTPPFVPAIEGPLINNGRQLYHTLTVRPYYIRQVASSCLTQATFITSFVMKNYDNPSLTVFYQLSLHYAIVSPSRVPAKSWFFNGANTNTPNTWGFDDVIGSYGLTYPAVGQTLVFAKDVKPRLRQVIADAANTIPAANKNPDRWYIQSAYYGPHVWGGLFTTYFASNFRLAEMW</sequence>
<comment type="caution">
    <text evidence="1">The sequence shown here is derived from an EMBL/GenBank/DDBJ whole genome shotgun (WGS) entry which is preliminary data.</text>
</comment>
<dbReference type="RefSeq" id="XP_044544574.1">
    <property type="nucleotide sequence ID" value="XM_044685522.1"/>
</dbReference>
<dbReference type="GeneID" id="68102477"/>
<dbReference type="AlphaFoldDB" id="A0AA88GH64"/>
<keyword evidence="2" id="KW-1185">Reference proteome</keyword>
<name>A0AA88GH64_NAELO</name>
<dbReference type="EMBL" id="PYSW02000039">
    <property type="protein sequence ID" value="KAG2375400.1"/>
    <property type="molecule type" value="Genomic_DNA"/>
</dbReference>
<gene>
    <name evidence="1" type="ORF">C9374_010023</name>
</gene>
<evidence type="ECO:0000313" key="2">
    <source>
        <dbReference type="Proteomes" id="UP000816034"/>
    </source>
</evidence>